<dbReference type="EMBL" id="WJQU01000001">
    <property type="protein sequence ID" value="KAJ6649929.1"/>
    <property type="molecule type" value="Genomic_DNA"/>
</dbReference>
<dbReference type="AlphaFoldDB" id="A0A9Q0S8Z3"/>
<evidence type="ECO:0000256" key="2">
    <source>
        <dbReference type="ARBA" id="ARBA00010981"/>
    </source>
</evidence>
<keyword evidence="7" id="KW-0862">Zinc</keyword>
<feature type="region of interest" description="Disordered" evidence="10">
    <location>
        <begin position="194"/>
        <end position="217"/>
    </location>
</feature>
<gene>
    <name evidence="12" type="primary">stambpa</name>
    <name evidence="12" type="ORF">Bhyg_05171</name>
</gene>
<dbReference type="GO" id="GO:0005768">
    <property type="term" value="C:endosome"/>
    <property type="evidence" value="ECO:0007669"/>
    <property type="project" value="TreeGrafter"/>
</dbReference>
<evidence type="ECO:0000256" key="10">
    <source>
        <dbReference type="SAM" id="MobiDB-lite"/>
    </source>
</evidence>
<evidence type="ECO:0000256" key="7">
    <source>
        <dbReference type="ARBA" id="ARBA00022833"/>
    </source>
</evidence>
<evidence type="ECO:0000256" key="9">
    <source>
        <dbReference type="SAM" id="Coils"/>
    </source>
</evidence>
<dbReference type="InterPro" id="IPR044098">
    <property type="entry name" value="STAMBP/STALP-like_MPN"/>
</dbReference>
<name>A0A9Q0S8Z3_9DIPT</name>
<protein>
    <submittedName>
        <fullName evidence="12">STAM-binding protein-like A</fullName>
    </submittedName>
</protein>
<evidence type="ECO:0000256" key="3">
    <source>
        <dbReference type="ARBA" id="ARBA00022670"/>
    </source>
</evidence>
<dbReference type="Proteomes" id="UP001151699">
    <property type="component" value="Chromosome A"/>
</dbReference>
<dbReference type="GO" id="GO:0140492">
    <property type="term" value="F:metal-dependent deubiquitinase activity"/>
    <property type="evidence" value="ECO:0007669"/>
    <property type="project" value="InterPro"/>
</dbReference>
<dbReference type="FunFam" id="3.40.140.10:FF:000010">
    <property type="entry name" value="AMSH-like protease isoform X1"/>
    <property type="match status" value="1"/>
</dbReference>
<dbReference type="PROSITE" id="PS50249">
    <property type="entry name" value="MPN"/>
    <property type="match status" value="1"/>
</dbReference>
<dbReference type="PANTHER" id="PTHR12947">
    <property type="entry name" value="AMSH-LIKE PROTEASE"/>
    <property type="match status" value="1"/>
</dbReference>
<dbReference type="InterPro" id="IPR037518">
    <property type="entry name" value="MPN"/>
</dbReference>
<dbReference type="CDD" id="cd08066">
    <property type="entry name" value="MPN_AMSH_like"/>
    <property type="match status" value="1"/>
</dbReference>
<dbReference type="SMART" id="SM00232">
    <property type="entry name" value="JAB_MPN"/>
    <property type="match status" value="1"/>
</dbReference>
<sequence>MYKIANFTGMGIVDPQERIKHLANYGNMFDVDANVPIRRYYRSGMEMVRMATVYHNEGNLENAYIFYIKFMTLFLDKILSHPEYKTVPSSIKKPNQDKLKEILPLTENLKLKLLERYKEEYKHFIARKKEAERVREAEQAEESLKNKKPSDVTSLSPIDIASMSAKPEFLPSAPSDLLDQVVYPNDFPSSANKTNLPTGLILPDTPKPTPAKPSIDRSLKPMINESLAEGNLRSVLIPKDTMFKFLLLAAKNTANNVETCGILAGRLAQNQLLITHVIVPKQNGTSDSCTTMNEEDIFDIQDQQNLITLGWIHTHPSQTAFLSSVDLHTHCSYQIMMPEAIAIVCAPKYQETGFFCLTPNYGLEFIARCRQTGFHPHPNDPPLFMVYVD</sequence>
<proteinExistence type="inferred from homology"/>
<organism evidence="12 13">
    <name type="scientific">Pseudolycoriella hygida</name>
    <dbReference type="NCBI Taxonomy" id="35572"/>
    <lineage>
        <taxon>Eukaryota</taxon>
        <taxon>Metazoa</taxon>
        <taxon>Ecdysozoa</taxon>
        <taxon>Arthropoda</taxon>
        <taxon>Hexapoda</taxon>
        <taxon>Insecta</taxon>
        <taxon>Pterygota</taxon>
        <taxon>Neoptera</taxon>
        <taxon>Endopterygota</taxon>
        <taxon>Diptera</taxon>
        <taxon>Nematocera</taxon>
        <taxon>Sciaroidea</taxon>
        <taxon>Sciaridae</taxon>
        <taxon>Pseudolycoriella</taxon>
    </lineage>
</organism>
<dbReference type="GO" id="GO:0046872">
    <property type="term" value="F:metal ion binding"/>
    <property type="evidence" value="ECO:0007669"/>
    <property type="project" value="UniProtKB-KW"/>
</dbReference>
<dbReference type="GO" id="GO:0016020">
    <property type="term" value="C:membrane"/>
    <property type="evidence" value="ECO:0007669"/>
    <property type="project" value="TreeGrafter"/>
</dbReference>
<evidence type="ECO:0000256" key="5">
    <source>
        <dbReference type="ARBA" id="ARBA00022786"/>
    </source>
</evidence>
<dbReference type="PANTHER" id="PTHR12947:SF13">
    <property type="entry name" value="FI19924P1"/>
    <property type="match status" value="1"/>
</dbReference>
<keyword evidence="8" id="KW-0482">Metalloprotease</keyword>
<reference evidence="12" key="1">
    <citation type="submission" date="2022-07" db="EMBL/GenBank/DDBJ databases">
        <authorList>
            <person name="Trinca V."/>
            <person name="Uliana J.V.C."/>
            <person name="Torres T.T."/>
            <person name="Ward R.J."/>
            <person name="Monesi N."/>
        </authorList>
    </citation>
    <scope>NUCLEOTIDE SEQUENCE</scope>
    <source>
        <strain evidence="12">HSMRA1968</strain>
        <tissue evidence="12">Whole embryos</tissue>
    </source>
</reference>
<dbReference type="Gene3D" id="1.20.58.80">
    <property type="entry name" value="Phosphotransferase system, lactose/cellobiose-type IIA subunit"/>
    <property type="match status" value="1"/>
</dbReference>
<dbReference type="Gene3D" id="3.40.140.10">
    <property type="entry name" value="Cytidine Deaminase, domain 2"/>
    <property type="match status" value="1"/>
</dbReference>
<keyword evidence="13" id="KW-1185">Reference proteome</keyword>
<evidence type="ECO:0000256" key="6">
    <source>
        <dbReference type="ARBA" id="ARBA00022801"/>
    </source>
</evidence>
<comment type="cofactor">
    <cofactor evidence="1">
        <name>Zn(2+)</name>
        <dbReference type="ChEBI" id="CHEBI:29105"/>
    </cofactor>
</comment>
<keyword evidence="3" id="KW-0645">Protease</keyword>
<comment type="caution">
    <text evidence="12">The sequence shown here is derived from an EMBL/GenBank/DDBJ whole genome shotgun (WGS) entry which is preliminary data.</text>
</comment>
<keyword evidence="9" id="KW-0175">Coiled coil</keyword>
<feature type="coiled-coil region" evidence="9">
    <location>
        <begin position="114"/>
        <end position="147"/>
    </location>
</feature>
<evidence type="ECO:0000256" key="4">
    <source>
        <dbReference type="ARBA" id="ARBA00022723"/>
    </source>
</evidence>
<evidence type="ECO:0000259" key="11">
    <source>
        <dbReference type="PROSITE" id="PS50249"/>
    </source>
</evidence>
<dbReference type="InterPro" id="IPR015063">
    <property type="entry name" value="USP8_dimer"/>
</dbReference>
<dbReference type="GO" id="GO:0006508">
    <property type="term" value="P:proteolysis"/>
    <property type="evidence" value="ECO:0007669"/>
    <property type="project" value="UniProtKB-KW"/>
</dbReference>
<dbReference type="Pfam" id="PF08969">
    <property type="entry name" value="USP8_dimer"/>
    <property type="match status" value="1"/>
</dbReference>
<keyword evidence="4" id="KW-0479">Metal-binding</keyword>
<dbReference type="OrthoDB" id="3640at2759"/>
<comment type="similarity">
    <text evidence="2">Belongs to the peptidase M67C family.</text>
</comment>
<evidence type="ECO:0000256" key="1">
    <source>
        <dbReference type="ARBA" id="ARBA00001947"/>
    </source>
</evidence>
<dbReference type="InterPro" id="IPR000555">
    <property type="entry name" value="JAMM/MPN+_dom"/>
</dbReference>
<dbReference type="GO" id="GO:0070536">
    <property type="term" value="P:protein K63-linked deubiquitination"/>
    <property type="evidence" value="ECO:0007669"/>
    <property type="project" value="InterPro"/>
</dbReference>
<evidence type="ECO:0000313" key="12">
    <source>
        <dbReference type="EMBL" id="KAJ6649929.1"/>
    </source>
</evidence>
<accession>A0A9Q0S8Z3</accession>
<keyword evidence="5" id="KW-0833">Ubl conjugation pathway</keyword>
<keyword evidence="6" id="KW-0378">Hydrolase</keyword>
<dbReference type="SUPFAM" id="SSF140856">
    <property type="entry name" value="USP8 N-terminal domain-like"/>
    <property type="match status" value="1"/>
</dbReference>
<dbReference type="GO" id="GO:0061578">
    <property type="term" value="F:K63-linked deubiquitinase activity"/>
    <property type="evidence" value="ECO:0007669"/>
    <property type="project" value="InterPro"/>
</dbReference>
<evidence type="ECO:0000256" key="8">
    <source>
        <dbReference type="ARBA" id="ARBA00023049"/>
    </source>
</evidence>
<feature type="domain" description="MPN" evidence="11">
    <location>
        <begin position="235"/>
        <end position="363"/>
    </location>
</feature>
<evidence type="ECO:0000313" key="13">
    <source>
        <dbReference type="Proteomes" id="UP001151699"/>
    </source>
</evidence>
<dbReference type="SUPFAM" id="SSF102712">
    <property type="entry name" value="JAB1/MPN domain"/>
    <property type="match status" value="1"/>
</dbReference>
<dbReference type="Pfam" id="PF01398">
    <property type="entry name" value="JAB"/>
    <property type="match status" value="1"/>
</dbReference>